<proteinExistence type="predicted"/>
<feature type="region of interest" description="Disordered" evidence="1">
    <location>
        <begin position="1"/>
        <end position="25"/>
    </location>
</feature>
<evidence type="ECO:0000313" key="3">
    <source>
        <dbReference type="Proteomes" id="UP000784294"/>
    </source>
</evidence>
<comment type="caution">
    <text evidence="2">The sequence shown here is derived from an EMBL/GenBank/DDBJ whole genome shotgun (WGS) entry which is preliminary data.</text>
</comment>
<sequence length="72" mass="7956">MAILTDDADYDTGEASDNVPSLPSDTETYANSMAEDFVLLRSLDNKNKLRKRVQPIPITRKKTATIPRATSS</sequence>
<accession>A0A448WR14</accession>
<dbReference type="AlphaFoldDB" id="A0A448WR14"/>
<protein>
    <submittedName>
        <fullName evidence="2">Uncharacterized protein</fullName>
    </submittedName>
</protein>
<name>A0A448WR14_9PLAT</name>
<gene>
    <name evidence="2" type="ORF">PXEA_LOCUS11468</name>
</gene>
<evidence type="ECO:0000256" key="1">
    <source>
        <dbReference type="SAM" id="MobiDB-lite"/>
    </source>
</evidence>
<dbReference type="EMBL" id="CAAALY010035324">
    <property type="protein sequence ID" value="VEL18028.1"/>
    <property type="molecule type" value="Genomic_DNA"/>
</dbReference>
<organism evidence="2 3">
    <name type="scientific">Protopolystoma xenopodis</name>
    <dbReference type="NCBI Taxonomy" id="117903"/>
    <lineage>
        <taxon>Eukaryota</taxon>
        <taxon>Metazoa</taxon>
        <taxon>Spiralia</taxon>
        <taxon>Lophotrochozoa</taxon>
        <taxon>Platyhelminthes</taxon>
        <taxon>Monogenea</taxon>
        <taxon>Polyopisthocotylea</taxon>
        <taxon>Polystomatidea</taxon>
        <taxon>Polystomatidae</taxon>
        <taxon>Protopolystoma</taxon>
    </lineage>
</organism>
<feature type="compositionally biased region" description="Acidic residues" evidence="1">
    <location>
        <begin position="1"/>
        <end position="14"/>
    </location>
</feature>
<reference evidence="2" key="1">
    <citation type="submission" date="2018-11" db="EMBL/GenBank/DDBJ databases">
        <authorList>
            <consortium name="Pathogen Informatics"/>
        </authorList>
    </citation>
    <scope>NUCLEOTIDE SEQUENCE</scope>
</reference>
<dbReference type="Proteomes" id="UP000784294">
    <property type="component" value="Unassembled WGS sequence"/>
</dbReference>
<evidence type="ECO:0000313" key="2">
    <source>
        <dbReference type="EMBL" id="VEL18028.1"/>
    </source>
</evidence>
<keyword evidence="3" id="KW-1185">Reference proteome</keyword>